<protein>
    <submittedName>
        <fullName evidence="3">Uncharacterized protein</fullName>
    </submittedName>
</protein>
<feature type="signal peptide" evidence="2">
    <location>
        <begin position="1"/>
        <end position="22"/>
    </location>
</feature>
<keyword evidence="4" id="KW-1185">Reference proteome</keyword>
<evidence type="ECO:0000313" key="4">
    <source>
        <dbReference type="Proteomes" id="UP000633136"/>
    </source>
</evidence>
<keyword evidence="1" id="KW-0812">Transmembrane</keyword>
<feature type="transmembrane region" description="Helical" evidence="1">
    <location>
        <begin position="191"/>
        <end position="210"/>
    </location>
</feature>
<feature type="transmembrane region" description="Helical" evidence="1">
    <location>
        <begin position="270"/>
        <end position="292"/>
    </location>
</feature>
<evidence type="ECO:0000313" key="3">
    <source>
        <dbReference type="EMBL" id="GGE66643.1"/>
    </source>
</evidence>
<evidence type="ECO:0000256" key="2">
    <source>
        <dbReference type="SAM" id="SignalP"/>
    </source>
</evidence>
<comment type="caution">
    <text evidence="3">The sequence shown here is derived from an EMBL/GenBank/DDBJ whole genome shotgun (WGS) entry which is preliminary data.</text>
</comment>
<keyword evidence="1" id="KW-0472">Membrane</keyword>
<gene>
    <name evidence="3" type="ORF">GCM10011401_12430</name>
</gene>
<dbReference type="AlphaFoldDB" id="A0A917AQH4"/>
<organism evidence="3 4">
    <name type="scientific">Nesterenkonia cremea</name>
    <dbReference type="NCBI Taxonomy" id="1882340"/>
    <lineage>
        <taxon>Bacteria</taxon>
        <taxon>Bacillati</taxon>
        <taxon>Actinomycetota</taxon>
        <taxon>Actinomycetes</taxon>
        <taxon>Micrococcales</taxon>
        <taxon>Micrococcaceae</taxon>
        <taxon>Nesterenkonia</taxon>
    </lineage>
</organism>
<feature type="chain" id="PRO_5037794539" evidence="2">
    <location>
        <begin position="23"/>
        <end position="298"/>
    </location>
</feature>
<dbReference type="Proteomes" id="UP000633136">
    <property type="component" value="Unassembled WGS sequence"/>
</dbReference>
<evidence type="ECO:0000256" key="1">
    <source>
        <dbReference type="SAM" id="Phobius"/>
    </source>
</evidence>
<proteinExistence type="predicted"/>
<keyword evidence="1" id="KW-1133">Transmembrane helix</keyword>
<name>A0A917AQH4_9MICC</name>
<dbReference type="EMBL" id="BMIS01000004">
    <property type="protein sequence ID" value="GGE66643.1"/>
    <property type="molecule type" value="Genomic_DNA"/>
</dbReference>
<reference evidence="3" key="2">
    <citation type="submission" date="2020-09" db="EMBL/GenBank/DDBJ databases">
        <authorList>
            <person name="Sun Q."/>
            <person name="Zhou Y."/>
        </authorList>
    </citation>
    <scope>NUCLEOTIDE SEQUENCE</scope>
    <source>
        <strain evidence="3">CGMCC 1.15388</strain>
    </source>
</reference>
<reference evidence="3" key="1">
    <citation type="journal article" date="2014" name="Int. J. Syst. Evol. Microbiol.">
        <title>Complete genome sequence of Corynebacterium casei LMG S-19264T (=DSM 44701T), isolated from a smear-ripened cheese.</title>
        <authorList>
            <consortium name="US DOE Joint Genome Institute (JGI-PGF)"/>
            <person name="Walter F."/>
            <person name="Albersmeier A."/>
            <person name="Kalinowski J."/>
            <person name="Ruckert C."/>
        </authorList>
    </citation>
    <scope>NUCLEOTIDE SEQUENCE</scope>
    <source>
        <strain evidence="3">CGMCC 1.15388</strain>
    </source>
</reference>
<feature type="transmembrane region" description="Helical" evidence="1">
    <location>
        <begin position="217"/>
        <end position="239"/>
    </location>
</feature>
<accession>A0A917AQH4</accession>
<keyword evidence="2" id="KW-0732">Signal</keyword>
<sequence>MRNVLAALCLILSGVLATGAMGAHQIDQLLRDDEPLREIAGDLPHDEQFGEAVTQMMVSEITDQVPEQASSFIGGGVEDFVSGAVEDLLDDERMHEAWEETLQTTRADYVERLEALFEEGSSGDTSELDIRVDMEPLAGAAISSIVDSIPMVDADSFDIPTPQVEVDIAAAATDSDADPYTWATAVVVSQYWVWIGVASGVMLLLGLALGQGRGRGVALALGGITAALGGLWVALNVVAPDFDMPDELPQENAAILDFVQTQFTDWAQPVWWFFVAGAVGVVVLGILGALVARPVQRR</sequence>
<dbReference type="RefSeq" id="WP_188683792.1">
    <property type="nucleotide sequence ID" value="NZ_BMIS01000004.1"/>
</dbReference>